<dbReference type="PANTHER" id="PTHR47424">
    <property type="entry name" value="REGULATORY PROTEIN GAL4"/>
    <property type="match status" value="1"/>
</dbReference>
<evidence type="ECO:0000313" key="5">
    <source>
        <dbReference type="Proteomes" id="UP000030753"/>
    </source>
</evidence>
<gene>
    <name evidence="4" type="ORF">FOYG_02225</name>
</gene>
<sequence length="261" mass="28912">MKQSYYWSIMLLTRPVLLDRAATHAMRGGVSDNSYRDQQGAPPPSHADTALVYASVDSAVRIVRLLETILKREDLPKRLPFPVNSAFTAALTLGAATFADLDHVFPLRSNLDTVGQLLQRFEKHDSIARYYCQVVQQLQSACEEYAEQRNNRIVEKQNHLVGELFGRLQEKAPLPKYKNGRMDGGWSDESVTSQGLQSPLASLSTVCLTEDSALDCDPASVGGSFPDLSLDLFQESSLVDISHIEDTSDIGSLTFPSLSWF</sequence>
<evidence type="ECO:0000313" key="4">
    <source>
        <dbReference type="EMBL" id="EWY97377.1"/>
    </source>
</evidence>
<dbReference type="GO" id="GO:0005634">
    <property type="term" value="C:nucleus"/>
    <property type="evidence" value="ECO:0007669"/>
    <property type="project" value="TreeGrafter"/>
</dbReference>
<proteinExistence type="predicted"/>
<organism evidence="4 5">
    <name type="scientific">Fusarium oxysporum NRRL 32931</name>
    <dbReference type="NCBI Taxonomy" id="660029"/>
    <lineage>
        <taxon>Eukaryota</taxon>
        <taxon>Fungi</taxon>
        <taxon>Dikarya</taxon>
        <taxon>Ascomycota</taxon>
        <taxon>Pezizomycotina</taxon>
        <taxon>Sordariomycetes</taxon>
        <taxon>Hypocreomycetidae</taxon>
        <taxon>Hypocreales</taxon>
        <taxon>Nectriaceae</taxon>
        <taxon>Fusarium</taxon>
        <taxon>Fusarium oxysporum species complex</taxon>
    </lineage>
</organism>
<evidence type="ECO:0000256" key="2">
    <source>
        <dbReference type="ARBA" id="ARBA00023163"/>
    </source>
</evidence>
<keyword evidence="3" id="KW-0539">Nucleus</keyword>
<accession>W9IRS3</accession>
<dbReference type="Proteomes" id="UP000030753">
    <property type="component" value="Unassembled WGS sequence"/>
</dbReference>
<dbReference type="OrthoDB" id="47007at2759"/>
<name>W9IRS3_FUSOX</name>
<keyword evidence="1" id="KW-0805">Transcription regulation</keyword>
<evidence type="ECO:0000256" key="3">
    <source>
        <dbReference type="ARBA" id="ARBA00023242"/>
    </source>
</evidence>
<dbReference type="PANTHER" id="PTHR47424:SF9">
    <property type="entry name" value="TAH-2"/>
    <property type="match status" value="1"/>
</dbReference>
<dbReference type="AlphaFoldDB" id="W9IRS3"/>
<dbReference type="GO" id="GO:0000435">
    <property type="term" value="P:positive regulation of transcription from RNA polymerase II promoter by galactose"/>
    <property type="evidence" value="ECO:0007669"/>
    <property type="project" value="TreeGrafter"/>
</dbReference>
<dbReference type="CDD" id="cd12148">
    <property type="entry name" value="fungal_TF_MHR"/>
    <property type="match status" value="1"/>
</dbReference>
<evidence type="ECO:0000256" key="1">
    <source>
        <dbReference type="ARBA" id="ARBA00023015"/>
    </source>
</evidence>
<dbReference type="EMBL" id="JH717840">
    <property type="protein sequence ID" value="EWY97377.1"/>
    <property type="molecule type" value="Genomic_DNA"/>
</dbReference>
<protein>
    <submittedName>
        <fullName evidence="4">Uncharacterized protein</fullName>
    </submittedName>
</protein>
<dbReference type="InterPro" id="IPR051127">
    <property type="entry name" value="Fungal_SecMet_Regulators"/>
</dbReference>
<dbReference type="GO" id="GO:0000978">
    <property type="term" value="F:RNA polymerase II cis-regulatory region sequence-specific DNA binding"/>
    <property type="evidence" value="ECO:0007669"/>
    <property type="project" value="TreeGrafter"/>
</dbReference>
<keyword evidence="2" id="KW-0804">Transcription</keyword>
<dbReference type="GO" id="GO:0000981">
    <property type="term" value="F:DNA-binding transcription factor activity, RNA polymerase II-specific"/>
    <property type="evidence" value="ECO:0007669"/>
    <property type="project" value="TreeGrafter"/>
</dbReference>
<reference evidence="4 5" key="1">
    <citation type="submission" date="2011-06" db="EMBL/GenBank/DDBJ databases">
        <title>The Genome Sequence of Fusarium oxysporum FOSC 3-a.</title>
        <authorList>
            <consortium name="The Broad Institute Genome Sequencing Platform"/>
            <person name="Ma L.-J."/>
            <person name="Gale L.R."/>
            <person name="Schwartz D.C."/>
            <person name="Zhou S."/>
            <person name="Corby-Kistler H."/>
            <person name="Young S.K."/>
            <person name="Zeng Q."/>
            <person name="Gargeya S."/>
            <person name="Fitzgerald M."/>
            <person name="Haas B."/>
            <person name="Abouelleil A."/>
            <person name="Alvarado L."/>
            <person name="Arachchi H.M."/>
            <person name="Berlin A."/>
            <person name="Brown A."/>
            <person name="Chapman S.B."/>
            <person name="Chen Z."/>
            <person name="Dunbar C."/>
            <person name="Freedman E."/>
            <person name="Gearin G."/>
            <person name="Gellesch M."/>
            <person name="Goldberg J."/>
            <person name="Griggs A."/>
            <person name="Gujja S."/>
            <person name="Heiman D."/>
            <person name="Howarth C."/>
            <person name="Larson L."/>
            <person name="Lui A."/>
            <person name="MacDonald P.J.P."/>
            <person name="Mehta T."/>
            <person name="Montmayeur A."/>
            <person name="Murphy C."/>
            <person name="Neiman D."/>
            <person name="Pearson M."/>
            <person name="Priest M."/>
            <person name="Roberts A."/>
            <person name="Saif S."/>
            <person name="Shea T."/>
            <person name="Shenoy N."/>
            <person name="Sisk P."/>
            <person name="Stolte C."/>
            <person name="Sykes S."/>
            <person name="Wortman J."/>
            <person name="Nusbaum C."/>
            <person name="Birren B."/>
        </authorList>
    </citation>
    <scope>NUCLEOTIDE SEQUENCE [LARGE SCALE GENOMIC DNA]</scope>
    <source>
        <strain evidence="5">FOSC 3-a</strain>
    </source>
</reference>
<dbReference type="HOGENOM" id="CLU_061602_0_0_1"/>